<accession>A2DJY1</accession>
<dbReference type="InterPro" id="IPR001279">
    <property type="entry name" value="Metallo-B-lactamas"/>
</dbReference>
<keyword evidence="2" id="KW-0479">Metal-binding</keyword>
<dbReference type="InterPro" id="IPR036866">
    <property type="entry name" value="RibonucZ/Hydroxyglut_hydro"/>
</dbReference>
<organism evidence="6 7">
    <name type="scientific">Trichomonas vaginalis (strain ATCC PRA-98 / G3)</name>
    <dbReference type="NCBI Taxonomy" id="412133"/>
    <lineage>
        <taxon>Eukaryota</taxon>
        <taxon>Metamonada</taxon>
        <taxon>Parabasalia</taxon>
        <taxon>Trichomonadida</taxon>
        <taxon>Trichomonadidae</taxon>
        <taxon>Trichomonas</taxon>
    </lineage>
</organism>
<dbReference type="KEGG" id="tva:5464870"/>
<sequence>MLQPFKRSFLNIAKRPFGNLRTNCYLAYNSKACLLLDAADHGDDMMRWVKLFCPKQEFQLALTHGHCDHIYAVEHILKYNKKCKLSLSSKEEDLVIVPEYNYSTFLKRSTTLKPVKSRFNFIDHLKTIDIGGDRLHIIETPGHTPGSISYYYPEGKWVVVGDTVFAGLIGSTNHYGGNKKQLVNSIISKILTLPDDTVIYPGHGKNSTVKDEKKNPQIIQFFKKNPPTIDQIKVLKEINFKCDEFLQE</sequence>
<evidence type="ECO:0000256" key="3">
    <source>
        <dbReference type="ARBA" id="ARBA00022801"/>
    </source>
</evidence>
<dbReference type="CDD" id="cd06262">
    <property type="entry name" value="metallo-hydrolase-like_MBL-fold"/>
    <property type="match status" value="1"/>
</dbReference>
<gene>
    <name evidence="6" type="ORF">TVAG_452590</name>
</gene>
<dbReference type="PANTHER" id="PTHR46233:SF3">
    <property type="entry name" value="HYDROXYACYLGLUTATHIONE HYDROLASE GLOC"/>
    <property type="match status" value="1"/>
</dbReference>
<protein>
    <submittedName>
        <fullName evidence="6">Metallo-beta-lactamase superfamily protein</fullName>
    </submittedName>
</protein>
<evidence type="ECO:0000313" key="7">
    <source>
        <dbReference type="Proteomes" id="UP000001542"/>
    </source>
</evidence>
<dbReference type="InterPro" id="IPR051453">
    <property type="entry name" value="MBL_Glyoxalase_II"/>
</dbReference>
<name>A2DJY1_TRIV3</name>
<reference evidence="6" key="1">
    <citation type="submission" date="2006-10" db="EMBL/GenBank/DDBJ databases">
        <authorList>
            <person name="Amadeo P."/>
            <person name="Zhao Q."/>
            <person name="Wortman J."/>
            <person name="Fraser-Liggett C."/>
            <person name="Carlton J."/>
        </authorList>
    </citation>
    <scope>NUCLEOTIDE SEQUENCE</scope>
    <source>
        <strain evidence="6">G3</strain>
    </source>
</reference>
<dbReference type="RefSeq" id="XP_001580331.1">
    <property type="nucleotide sequence ID" value="XM_001580281.1"/>
</dbReference>
<dbReference type="AlphaFoldDB" id="A2DJY1"/>
<dbReference type="SMR" id="A2DJY1"/>
<dbReference type="InParanoid" id="A2DJY1"/>
<feature type="domain" description="Metallo-beta-lactamase" evidence="5">
    <location>
        <begin position="21"/>
        <end position="203"/>
    </location>
</feature>
<keyword evidence="4" id="KW-0862">Zinc</keyword>
<evidence type="ECO:0000259" key="5">
    <source>
        <dbReference type="SMART" id="SM00849"/>
    </source>
</evidence>
<dbReference type="eggNOG" id="KOG0813">
    <property type="taxonomic scope" value="Eukaryota"/>
</dbReference>
<keyword evidence="7" id="KW-1185">Reference proteome</keyword>
<dbReference type="GO" id="GO:0016790">
    <property type="term" value="F:thiolester hydrolase activity"/>
    <property type="evidence" value="ECO:0000318"/>
    <property type="project" value="GO_Central"/>
</dbReference>
<reference evidence="6" key="2">
    <citation type="journal article" date="2007" name="Science">
        <title>Draft genome sequence of the sexually transmitted pathogen Trichomonas vaginalis.</title>
        <authorList>
            <person name="Carlton J.M."/>
            <person name="Hirt R.P."/>
            <person name="Silva J.C."/>
            <person name="Delcher A.L."/>
            <person name="Schatz M."/>
            <person name="Zhao Q."/>
            <person name="Wortman J.R."/>
            <person name="Bidwell S.L."/>
            <person name="Alsmark U.C.M."/>
            <person name="Besteiro S."/>
            <person name="Sicheritz-Ponten T."/>
            <person name="Noel C.J."/>
            <person name="Dacks J.B."/>
            <person name="Foster P.G."/>
            <person name="Simillion C."/>
            <person name="Van de Peer Y."/>
            <person name="Miranda-Saavedra D."/>
            <person name="Barton G.J."/>
            <person name="Westrop G.D."/>
            <person name="Mueller S."/>
            <person name="Dessi D."/>
            <person name="Fiori P.L."/>
            <person name="Ren Q."/>
            <person name="Paulsen I."/>
            <person name="Zhang H."/>
            <person name="Bastida-Corcuera F.D."/>
            <person name="Simoes-Barbosa A."/>
            <person name="Brown M.T."/>
            <person name="Hayes R.D."/>
            <person name="Mukherjee M."/>
            <person name="Okumura C.Y."/>
            <person name="Schneider R."/>
            <person name="Smith A.J."/>
            <person name="Vanacova S."/>
            <person name="Villalvazo M."/>
            <person name="Haas B.J."/>
            <person name="Pertea M."/>
            <person name="Feldblyum T.V."/>
            <person name="Utterback T.R."/>
            <person name="Shu C.L."/>
            <person name="Osoegawa K."/>
            <person name="de Jong P.J."/>
            <person name="Hrdy I."/>
            <person name="Horvathova L."/>
            <person name="Zubacova Z."/>
            <person name="Dolezal P."/>
            <person name="Malik S.B."/>
            <person name="Logsdon J.M. Jr."/>
            <person name="Henze K."/>
            <person name="Gupta A."/>
            <person name="Wang C.C."/>
            <person name="Dunne R.L."/>
            <person name="Upcroft J.A."/>
            <person name="Upcroft P."/>
            <person name="White O."/>
            <person name="Salzberg S.L."/>
            <person name="Tang P."/>
            <person name="Chiu C.-H."/>
            <person name="Lee Y.-S."/>
            <person name="Embley T.M."/>
            <person name="Coombs G.H."/>
            <person name="Mottram J.C."/>
            <person name="Tachezy J."/>
            <person name="Fraser-Liggett C.M."/>
            <person name="Johnson P.J."/>
        </authorList>
    </citation>
    <scope>NUCLEOTIDE SEQUENCE [LARGE SCALE GENOMIC DNA]</scope>
    <source>
        <strain evidence="6">G3</strain>
    </source>
</reference>
<evidence type="ECO:0000256" key="2">
    <source>
        <dbReference type="ARBA" id="ARBA00022723"/>
    </source>
</evidence>
<dbReference type="OrthoDB" id="515692at2759"/>
<dbReference type="VEuPathDB" id="TrichDB:TVAGG3_0290770"/>
<keyword evidence="3" id="KW-0378">Hydrolase</keyword>
<dbReference type="Proteomes" id="UP000001542">
    <property type="component" value="Unassembled WGS sequence"/>
</dbReference>
<dbReference type="Gene3D" id="3.60.15.10">
    <property type="entry name" value="Ribonuclease Z/Hydroxyacylglutathione hydrolase-like"/>
    <property type="match status" value="1"/>
</dbReference>
<proteinExistence type="predicted"/>
<evidence type="ECO:0000256" key="4">
    <source>
        <dbReference type="ARBA" id="ARBA00022833"/>
    </source>
</evidence>
<dbReference type="Pfam" id="PF00753">
    <property type="entry name" value="Lactamase_B"/>
    <property type="match status" value="1"/>
</dbReference>
<dbReference type="SUPFAM" id="SSF56281">
    <property type="entry name" value="Metallo-hydrolase/oxidoreductase"/>
    <property type="match status" value="1"/>
</dbReference>
<evidence type="ECO:0000313" key="6">
    <source>
        <dbReference type="EMBL" id="EAY19345.1"/>
    </source>
</evidence>
<dbReference type="VEuPathDB" id="TrichDB:TVAG_452590"/>
<dbReference type="STRING" id="5722.A2DJY1"/>
<dbReference type="PANTHER" id="PTHR46233">
    <property type="entry name" value="HYDROXYACYLGLUTATHIONE HYDROLASE GLOC"/>
    <property type="match status" value="1"/>
</dbReference>
<dbReference type="GO" id="GO:0046872">
    <property type="term" value="F:metal ion binding"/>
    <property type="evidence" value="ECO:0007669"/>
    <property type="project" value="UniProtKB-KW"/>
</dbReference>
<dbReference type="SMART" id="SM00849">
    <property type="entry name" value="Lactamase_B"/>
    <property type="match status" value="1"/>
</dbReference>
<dbReference type="EMBL" id="DS113209">
    <property type="protein sequence ID" value="EAY19345.1"/>
    <property type="molecule type" value="Genomic_DNA"/>
</dbReference>
<evidence type="ECO:0000256" key="1">
    <source>
        <dbReference type="ARBA" id="ARBA00001947"/>
    </source>
</evidence>
<comment type="cofactor">
    <cofactor evidence="1">
        <name>Zn(2+)</name>
        <dbReference type="ChEBI" id="CHEBI:29105"/>
    </cofactor>
</comment>